<dbReference type="GO" id="GO:0016810">
    <property type="term" value="F:hydrolase activity, acting on carbon-nitrogen (but not peptide) bonds"/>
    <property type="evidence" value="ECO:0007669"/>
    <property type="project" value="InterPro"/>
</dbReference>
<dbReference type="InterPro" id="IPR002509">
    <property type="entry name" value="NODB_dom"/>
</dbReference>
<accession>A0A1H6KKF9</accession>
<dbReference type="SUPFAM" id="SSF88713">
    <property type="entry name" value="Glycoside hydrolase/deacetylase"/>
    <property type="match status" value="1"/>
</dbReference>
<dbReference type="Gene3D" id="3.20.20.370">
    <property type="entry name" value="Glycoside hydrolase/deacetylase"/>
    <property type="match status" value="1"/>
</dbReference>
<comment type="subcellular location">
    <subcellularLocation>
        <location evidence="1">Secreted</location>
    </subcellularLocation>
</comment>
<dbReference type="GO" id="GO:0005975">
    <property type="term" value="P:carbohydrate metabolic process"/>
    <property type="evidence" value="ECO:0007669"/>
    <property type="project" value="InterPro"/>
</dbReference>
<dbReference type="PANTHER" id="PTHR34216:SF3">
    <property type="entry name" value="POLY-BETA-1,6-N-ACETYL-D-GLUCOSAMINE N-DEACETYLASE"/>
    <property type="match status" value="1"/>
</dbReference>
<gene>
    <name evidence="4" type="ORF">SAMN05660691_01002</name>
</gene>
<dbReference type="AlphaFoldDB" id="A0A1H6KKF9"/>
<keyword evidence="5" id="KW-1185">Reference proteome</keyword>
<dbReference type="InterPro" id="IPR051398">
    <property type="entry name" value="Polysacch_Deacetylase"/>
</dbReference>
<organism evidence="4 5">
    <name type="scientific">Rheinheimera pacifica</name>
    <dbReference type="NCBI Taxonomy" id="173990"/>
    <lineage>
        <taxon>Bacteria</taxon>
        <taxon>Pseudomonadati</taxon>
        <taxon>Pseudomonadota</taxon>
        <taxon>Gammaproteobacteria</taxon>
        <taxon>Chromatiales</taxon>
        <taxon>Chromatiaceae</taxon>
        <taxon>Rheinheimera</taxon>
    </lineage>
</organism>
<evidence type="ECO:0000313" key="5">
    <source>
        <dbReference type="Proteomes" id="UP000199371"/>
    </source>
</evidence>
<dbReference type="PROSITE" id="PS51677">
    <property type="entry name" value="NODB"/>
    <property type="match status" value="1"/>
</dbReference>
<dbReference type="RefSeq" id="WP_092790908.1">
    <property type="nucleotide sequence ID" value="NZ_FNXF01000003.1"/>
</dbReference>
<dbReference type="Pfam" id="PF01522">
    <property type="entry name" value="Polysacc_deac_1"/>
    <property type="match status" value="2"/>
</dbReference>
<proteinExistence type="predicted"/>
<dbReference type="PANTHER" id="PTHR34216">
    <property type="match status" value="1"/>
</dbReference>
<dbReference type="InterPro" id="IPR011330">
    <property type="entry name" value="Glyco_hydro/deAcase_b/a-brl"/>
</dbReference>
<dbReference type="STRING" id="173990.SAMN05660691_01002"/>
<evidence type="ECO:0000256" key="1">
    <source>
        <dbReference type="ARBA" id="ARBA00004613"/>
    </source>
</evidence>
<dbReference type="EMBL" id="FNXF01000003">
    <property type="protein sequence ID" value="SEH72026.1"/>
    <property type="molecule type" value="Genomic_DNA"/>
</dbReference>
<reference evidence="5" key="1">
    <citation type="submission" date="2016-10" db="EMBL/GenBank/DDBJ databases">
        <authorList>
            <person name="Varghese N."/>
            <person name="Submissions S."/>
        </authorList>
    </citation>
    <scope>NUCLEOTIDE SEQUENCE [LARGE SCALE GENOMIC DNA]</scope>
    <source>
        <strain evidence="5">DSM 17616</strain>
    </source>
</reference>
<evidence type="ECO:0000259" key="3">
    <source>
        <dbReference type="PROSITE" id="PS51677"/>
    </source>
</evidence>
<name>A0A1H6KKF9_9GAMM</name>
<dbReference type="CDD" id="cd10918">
    <property type="entry name" value="CE4_NodB_like_5s_6s"/>
    <property type="match status" value="1"/>
</dbReference>
<dbReference type="OrthoDB" id="9814639at2"/>
<protein>
    <submittedName>
        <fullName evidence="4">Polysaccharide deacetylase</fullName>
    </submittedName>
</protein>
<feature type="domain" description="NodB homology" evidence="3">
    <location>
        <begin position="74"/>
        <end position="314"/>
    </location>
</feature>
<dbReference type="Proteomes" id="UP000199371">
    <property type="component" value="Unassembled WGS sequence"/>
</dbReference>
<sequence length="314" mass="35773">MLHKILQVTGKLLGRNKLSILIYHQVLAKPDPMRPSEPTAEVFDWQMRLLRDYFTPLSLQDALQHLQHNTLPANAVCVTFDDGYLNNLTVAQPILAKYGIPATVYVATAFSQGTNMWNDRLIYLFSQPERQQLQLGDTQLALTDAADRRSKAQQWLKKLKYLPIAQRLEKIDQFYQQNNATEQEPLMMSPAQIKQLSDSGVTIGAHTVNHPILKVMPEEQQLQEITQSRQQLENWLGKPVQHFAYPNGVKDTDFDDTTVKLVTESGFSSAVITNWGVSTATTSPYLLKRFTPWDKSPLKFHSRLTLNYTKPAHV</sequence>
<keyword evidence="2" id="KW-0732">Signal</keyword>
<evidence type="ECO:0000256" key="2">
    <source>
        <dbReference type="ARBA" id="ARBA00022729"/>
    </source>
</evidence>
<dbReference type="GO" id="GO:0005576">
    <property type="term" value="C:extracellular region"/>
    <property type="evidence" value="ECO:0007669"/>
    <property type="project" value="UniProtKB-SubCell"/>
</dbReference>
<evidence type="ECO:0000313" key="4">
    <source>
        <dbReference type="EMBL" id="SEH72026.1"/>
    </source>
</evidence>